<dbReference type="Pfam" id="PF01541">
    <property type="entry name" value="GIY-YIG"/>
    <property type="match status" value="1"/>
</dbReference>
<reference evidence="4 6" key="2">
    <citation type="submission" date="2018-06" db="EMBL/GenBank/DDBJ databases">
        <authorList>
            <consortium name="Pathogen Informatics"/>
            <person name="Doyle S."/>
        </authorList>
    </citation>
    <scope>NUCLEOTIDE SEQUENCE [LARGE SCALE GENOMIC DNA]</scope>
    <source>
        <strain evidence="4 6">NCTC12376</strain>
    </source>
</reference>
<evidence type="ECO:0000259" key="2">
    <source>
        <dbReference type="PROSITE" id="PS50164"/>
    </source>
</evidence>
<evidence type="ECO:0000313" key="4">
    <source>
        <dbReference type="EMBL" id="STY19119.1"/>
    </source>
</evidence>
<dbReference type="SUPFAM" id="SSF82771">
    <property type="entry name" value="GIY-YIG endonuclease"/>
    <property type="match status" value="1"/>
</dbReference>
<dbReference type="InterPro" id="IPR000305">
    <property type="entry name" value="GIY-YIG_endonuc"/>
</dbReference>
<dbReference type="CDD" id="cd10448">
    <property type="entry name" value="GIY-YIG_unchar_3"/>
    <property type="match status" value="1"/>
</dbReference>
<organism evidence="4 6">
    <name type="scientific">Legionella quateirensis</name>
    <dbReference type="NCBI Taxonomy" id="45072"/>
    <lineage>
        <taxon>Bacteria</taxon>
        <taxon>Pseudomonadati</taxon>
        <taxon>Pseudomonadota</taxon>
        <taxon>Gammaproteobacteria</taxon>
        <taxon>Legionellales</taxon>
        <taxon>Legionellaceae</taxon>
        <taxon>Legionella</taxon>
    </lineage>
</organism>
<feature type="domain" description="GIY-YIG" evidence="2">
    <location>
        <begin position="110"/>
        <end position="187"/>
    </location>
</feature>
<dbReference type="Proteomes" id="UP000054639">
    <property type="component" value="Unassembled WGS sequence"/>
</dbReference>
<accession>A0A378KY71</accession>
<dbReference type="InterPro" id="IPR035901">
    <property type="entry name" value="GIY-YIG_endonuc_sf"/>
</dbReference>
<dbReference type="PANTHER" id="PTHR34477">
    <property type="entry name" value="UPF0213 PROTEIN YHBQ"/>
    <property type="match status" value="1"/>
</dbReference>
<dbReference type="InterPro" id="IPR050190">
    <property type="entry name" value="UPF0213_domain"/>
</dbReference>
<dbReference type="EMBL" id="UGOW01000001">
    <property type="protein sequence ID" value="STY19119.1"/>
    <property type="molecule type" value="Genomic_DNA"/>
</dbReference>
<sequence>MRNPRKQSRPVCAHAIYASINFLCKRKHRRPPRRRRAQEWCTLKRYNRPSAFAEGDEVGGDAQSSQAKSSCVCTCDLCKHQLPMQAKAPSPSAKMEGPGIVSPNGKNMEQYSYVYIVTNKKNGTLYVGITSNLIKRVWEHKNKATEGFTSKHGCTRLVYYEQHTDILEAIKREKRLKKYLRAWKINLIESINPKWDDLYLDICR</sequence>
<dbReference type="EMBL" id="LNYR01000006">
    <property type="protein sequence ID" value="KTD52702.1"/>
    <property type="molecule type" value="Genomic_DNA"/>
</dbReference>
<dbReference type="PROSITE" id="PS50164">
    <property type="entry name" value="GIY_YIG"/>
    <property type="match status" value="1"/>
</dbReference>
<dbReference type="Gene3D" id="3.40.1440.10">
    <property type="entry name" value="GIY-YIG endonuclease"/>
    <property type="match status" value="1"/>
</dbReference>
<evidence type="ECO:0000313" key="6">
    <source>
        <dbReference type="Proteomes" id="UP000254230"/>
    </source>
</evidence>
<dbReference type="SMART" id="SM00465">
    <property type="entry name" value="GIYc"/>
    <property type="match status" value="1"/>
</dbReference>
<dbReference type="PANTHER" id="PTHR34477:SF5">
    <property type="entry name" value="BSL5627 PROTEIN"/>
    <property type="match status" value="1"/>
</dbReference>
<dbReference type="Proteomes" id="UP000254230">
    <property type="component" value="Unassembled WGS sequence"/>
</dbReference>
<evidence type="ECO:0000256" key="1">
    <source>
        <dbReference type="ARBA" id="ARBA00007435"/>
    </source>
</evidence>
<dbReference type="AlphaFoldDB" id="A0A378KY71"/>
<evidence type="ECO:0000313" key="3">
    <source>
        <dbReference type="EMBL" id="KTD52702.1"/>
    </source>
</evidence>
<comment type="similarity">
    <text evidence="1">Belongs to the UPF0213 family.</text>
</comment>
<keyword evidence="5" id="KW-1185">Reference proteome</keyword>
<reference evidence="3 5" key="1">
    <citation type="submission" date="2015-11" db="EMBL/GenBank/DDBJ databases">
        <title>Genomic analysis of 38 Legionella species identifies large and diverse effector repertoires.</title>
        <authorList>
            <person name="Burstein D."/>
            <person name="Amaro F."/>
            <person name="Zusman T."/>
            <person name="Lifshitz Z."/>
            <person name="Cohen O."/>
            <person name="Gilbert J.A."/>
            <person name="Pupko T."/>
            <person name="Shuman H.A."/>
            <person name="Segal G."/>
        </authorList>
    </citation>
    <scope>NUCLEOTIDE SEQUENCE [LARGE SCALE GENOMIC DNA]</scope>
    <source>
        <strain evidence="3 5">ATCC 49507</strain>
    </source>
</reference>
<gene>
    <name evidence="3" type="ORF">Lqua_0535</name>
    <name evidence="4" type="ORF">NCTC12376_02950</name>
</gene>
<evidence type="ECO:0000313" key="5">
    <source>
        <dbReference type="Proteomes" id="UP000054639"/>
    </source>
</evidence>
<protein>
    <submittedName>
        <fullName evidence="4">Endo/excinuclease</fullName>
    </submittedName>
</protein>
<proteinExistence type="inferred from homology"/>
<name>A0A378KY71_9GAMM</name>